<evidence type="ECO:0000256" key="2">
    <source>
        <dbReference type="SAM" id="SignalP"/>
    </source>
</evidence>
<evidence type="ECO:0000256" key="1">
    <source>
        <dbReference type="ARBA" id="ARBA00008668"/>
    </source>
</evidence>
<evidence type="ECO:0000313" key="3">
    <source>
        <dbReference type="Proteomes" id="UP000694853"/>
    </source>
</evidence>
<dbReference type="SUPFAM" id="SSF52266">
    <property type="entry name" value="SGNH hydrolase"/>
    <property type="match status" value="1"/>
</dbReference>
<keyword evidence="2" id="KW-0732">Signal</keyword>
<dbReference type="PANTHER" id="PTHR45642:SF120">
    <property type="entry name" value="GDSL-LIKE LIPASE_ACYLHYDROLASE"/>
    <property type="match status" value="1"/>
</dbReference>
<evidence type="ECO:0000313" key="4">
    <source>
        <dbReference type="RefSeq" id="XP_027368459.1"/>
    </source>
</evidence>
<gene>
    <name evidence="4" type="primary">LOC113874436</name>
</gene>
<feature type="signal peptide" evidence="2">
    <location>
        <begin position="1"/>
        <end position="20"/>
    </location>
</feature>
<comment type="similarity">
    <text evidence="1">Belongs to the 'GDSL' lipolytic enzyme family.</text>
</comment>
<dbReference type="PANTHER" id="PTHR45642">
    <property type="entry name" value="GDSL ESTERASE/LIPASE EXL3"/>
    <property type="match status" value="1"/>
</dbReference>
<dbReference type="KEGG" id="aprc:113874436"/>
<dbReference type="RefSeq" id="XP_027368459.1">
    <property type="nucleotide sequence ID" value="XM_027512658.1"/>
</dbReference>
<protein>
    <submittedName>
        <fullName evidence="4">GDSL esterase/lipase At2g24560-like</fullName>
    </submittedName>
</protein>
<dbReference type="InterPro" id="IPR050592">
    <property type="entry name" value="GDSL_lipolytic_enzyme"/>
</dbReference>
<dbReference type="GeneID" id="113874436"/>
<dbReference type="InterPro" id="IPR036514">
    <property type="entry name" value="SGNH_hydro_sf"/>
</dbReference>
<dbReference type="Proteomes" id="UP000694853">
    <property type="component" value="Unplaced"/>
</dbReference>
<dbReference type="AlphaFoldDB" id="A0A8B8MMJ9"/>
<proteinExistence type="inferred from homology"/>
<sequence length="354" mass="39976">MRFTFHLIMLIQVCIVAVVATNNNITSPIFPSILAFGDSTMDTGNNNYINTWNKANHFPYGKDFPGHVPTGRFCNGKIVIDFFASNLNIKDYIPPFLDPNLSNEELLTGVNFASAGSGFDEVTSTAFSAISMFKQIEYFKAYIAKLKYIVGENETKEILENALITISVGSNDVIFNFYEVPVRRLMFSMDKYQDYLQDRLQIFIEVLYDLGCRKIGVAGLPPIGCIPIQITSKFGRGRQCVESENSDSELYNRKLIQRLSKIQAMLPGSRIVYTDLYYSTLDLVNQPEKYGIMVTNEGCCGSGLIEVSVVCNEFTPVCDDPSKYIFWDSIHFSEASYLYLAKNIERQVLPQFLS</sequence>
<dbReference type="FunFam" id="3.40.50.1110:FF:000003">
    <property type="entry name" value="GDSL esterase/lipase APG"/>
    <property type="match status" value="1"/>
</dbReference>
<feature type="chain" id="PRO_5034821135" evidence="2">
    <location>
        <begin position="21"/>
        <end position="354"/>
    </location>
</feature>
<dbReference type="Pfam" id="PF00657">
    <property type="entry name" value="Lipase_GDSL"/>
    <property type="match status" value="1"/>
</dbReference>
<accession>A0A8B8MMJ9</accession>
<reference evidence="3" key="1">
    <citation type="journal article" date="2019" name="Toxins">
        <title>Detection of Abrin-Like and Prepropulchellin-Like Toxin Genes and Transcripts Using Whole Genome Sequencing and Full-Length Transcript Sequencing of Abrus precatorius.</title>
        <authorList>
            <person name="Hovde B.T."/>
            <person name="Daligault H.E."/>
            <person name="Hanschen E.R."/>
            <person name="Kunde Y.A."/>
            <person name="Johnson M.B."/>
            <person name="Starkenburg S.R."/>
            <person name="Johnson S.L."/>
        </authorList>
    </citation>
    <scope>NUCLEOTIDE SEQUENCE [LARGE SCALE GENOMIC DNA]</scope>
</reference>
<organism evidence="3 4">
    <name type="scientific">Abrus precatorius</name>
    <name type="common">Indian licorice</name>
    <name type="synonym">Glycine abrus</name>
    <dbReference type="NCBI Taxonomy" id="3816"/>
    <lineage>
        <taxon>Eukaryota</taxon>
        <taxon>Viridiplantae</taxon>
        <taxon>Streptophyta</taxon>
        <taxon>Embryophyta</taxon>
        <taxon>Tracheophyta</taxon>
        <taxon>Spermatophyta</taxon>
        <taxon>Magnoliopsida</taxon>
        <taxon>eudicotyledons</taxon>
        <taxon>Gunneridae</taxon>
        <taxon>Pentapetalae</taxon>
        <taxon>rosids</taxon>
        <taxon>fabids</taxon>
        <taxon>Fabales</taxon>
        <taxon>Fabaceae</taxon>
        <taxon>Papilionoideae</taxon>
        <taxon>50 kb inversion clade</taxon>
        <taxon>NPAAA clade</taxon>
        <taxon>indigoferoid/millettioid clade</taxon>
        <taxon>Abreae</taxon>
        <taxon>Abrus</taxon>
    </lineage>
</organism>
<dbReference type="GO" id="GO:0016788">
    <property type="term" value="F:hydrolase activity, acting on ester bonds"/>
    <property type="evidence" value="ECO:0007669"/>
    <property type="project" value="InterPro"/>
</dbReference>
<dbReference type="Gene3D" id="3.40.50.1110">
    <property type="entry name" value="SGNH hydrolase"/>
    <property type="match status" value="1"/>
</dbReference>
<dbReference type="InterPro" id="IPR035669">
    <property type="entry name" value="SGNH_plant_lipase-like"/>
</dbReference>
<dbReference type="OrthoDB" id="1600564at2759"/>
<keyword evidence="3" id="KW-1185">Reference proteome</keyword>
<reference evidence="4" key="2">
    <citation type="submission" date="2025-08" db="UniProtKB">
        <authorList>
            <consortium name="RefSeq"/>
        </authorList>
    </citation>
    <scope>IDENTIFICATION</scope>
    <source>
        <tissue evidence="4">Young leaves</tissue>
    </source>
</reference>
<name>A0A8B8MMJ9_ABRPR</name>
<dbReference type="InterPro" id="IPR001087">
    <property type="entry name" value="GDSL"/>
</dbReference>
<dbReference type="CDD" id="cd01837">
    <property type="entry name" value="SGNH_plant_lipase_like"/>
    <property type="match status" value="1"/>
</dbReference>